<evidence type="ECO:0000313" key="4">
    <source>
        <dbReference type="Proteomes" id="UP001597183"/>
    </source>
</evidence>
<dbReference type="PANTHER" id="PTHR34310">
    <property type="entry name" value="DUF427 DOMAIN PROTEIN (AFU_ORTHOLOGUE AFUA_3G02220)"/>
    <property type="match status" value="1"/>
</dbReference>
<feature type="domain" description="DUF427" evidence="2">
    <location>
        <begin position="23"/>
        <end position="111"/>
    </location>
</feature>
<reference evidence="4" key="1">
    <citation type="journal article" date="2019" name="Int. J. Syst. Evol. Microbiol.">
        <title>The Global Catalogue of Microorganisms (GCM) 10K type strain sequencing project: providing services to taxonomists for standard genome sequencing and annotation.</title>
        <authorList>
            <consortium name="The Broad Institute Genomics Platform"/>
            <consortium name="The Broad Institute Genome Sequencing Center for Infectious Disease"/>
            <person name="Wu L."/>
            <person name="Ma J."/>
        </authorList>
    </citation>
    <scope>NUCLEOTIDE SEQUENCE [LARGE SCALE GENOMIC DNA]</scope>
    <source>
        <strain evidence="4">CCM 7526</strain>
    </source>
</reference>
<dbReference type="EMBL" id="JBHTMK010000014">
    <property type="protein sequence ID" value="MFD1365973.1"/>
    <property type="molecule type" value="Genomic_DNA"/>
</dbReference>
<name>A0ABW4A6J6_9ACTN</name>
<dbReference type="Pfam" id="PF04248">
    <property type="entry name" value="NTP_transf_9"/>
    <property type="match status" value="1"/>
</dbReference>
<dbReference type="PANTHER" id="PTHR34310:SF8">
    <property type="entry name" value="CONSERVED PROTEIN"/>
    <property type="match status" value="1"/>
</dbReference>
<protein>
    <submittedName>
        <fullName evidence="3">DUF427 domain-containing protein</fullName>
    </submittedName>
</protein>
<dbReference type="InterPro" id="IPR007361">
    <property type="entry name" value="DUF427"/>
</dbReference>
<gene>
    <name evidence="3" type="ORF">ACFQ5G_11510</name>
</gene>
<accession>A0ABW4A6J6</accession>
<proteinExistence type="predicted"/>
<dbReference type="Gene3D" id="2.170.150.40">
    <property type="entry name" value="Domain of unknown function (DUF427)"/>
    <property type="match status" value="1"/>
</dbReference>
<evidence type="ECO:0000256" key="1">
    <source>
        <dbReference type="SAM" id="MobiDB-lite"/>
    </source>
</evidence>
<dbReference type="Proteomes" id="UP001597183">
    <property type="component" value="Unassembled WGS sequence"/>
</dbReference>
<sequence length="124" mass="13418">MTKPRLQPGPDHPITITPTGSRVTVTAGGKVVADTVNALTLQEANYPPVQYVPLADVDPALISATDHQTYCPYKGEASYWSLPESENSVWGYQDPYDAVAEIKGHVAFYPDKADVRIADRTAAS</sequence>
<keyword evidence="4" id="KW-1185">Reference proteome</keyword>
<feature type="region of interest" description="Disordered" evidence="1">
    <location>
        <begin position="1"/>
        <end position="21"/>
    </location>
</feature>
<organism evidence="3 4">
    <name type="scientific">Actinoplanes sichuanensis</name>
    <dbReference type="NCBI Taxonomy" id="512349"/>
    <lineage>
        <taxon>Bacteria</taxon>
        <taxon>Bacillati</taxon>
        <taxon>Actinomycetota</taxon>
        <taxon>Actinomycetes</taxon>
        <taxon>Micromonosporales</taxon>
        <taxon>Micromonosporaceae</taxon>
        <taxon>Actinoplanes</taxon>
    </lineage>
</organism>
<comment type="caution">
    <text evidence="3">The sequence shown here is derived from an EMBL/GenBank/DDBJ whole genome shotgun (WGS) entry which is preliminary data.</text>
</comment>
<dbReference type="RefSeq" id="WP_317786329.1">
    <property type="nucleotide sequence ID" value="NZ_AP028461.1"/>
</dbReference>
<evidence type="ECO:0000313" key="3">
    <source>
        <dbReference type="EMBL" id="MFD1365973.1"/>
    </source>
</evidence>
<dbReference type="InterPro" id="IPR038694">
    <property type="entry name" value="DUF427_sf"/>
</dbReference>
<evidence type="ECO:0000259" key="2">
    <source>
        <dbReference type="Pfam" id="PF04248"/>
    </source>
</evidence>